<dbReference type="AlphaFoldDB" id="A0A0K8R4S7"/>
<protein>
    <submittedName>
        <fullName evidence="7">Putative ixostatin</fullName>
    </submittedName>
</protein>
<dbReference type="InterPro" id="IPR021971">
    <property type="entry name" value="Salp15"/>
</dbReference>
<evidence type="ECO:0000256" key="1">
    <source>
        <dbReference type="ARBA" id="ARBA00004613"/>
    </source>
</evidence>
<accession>A0A0K8R4S7</accession>
<evidence type="ECO:0000256" key="3">
    <source>
        <dbReference type="ARBA" id="ARBA00022729"/>
    </source>
</evidence>
<evidence type="ECO:0000313" key="7">
    <source>
        <dbReference type="EMBL" id="JAA65898.1"/>
    </source>
</evidence>
<keyword evidence="4" id="KW-0325">Glycoprotein</keyword>
<proteinExistence type="evidence at transcript level"/>
<dbReference type="EMBL" id="GADI01007910">
    <property type="protein sequence ID" value="JAA65898.1"/>
    <property type="molecule type" value="mRNA"/>
</dbReference>
<sequence>MQLTLFIVFVTFVHLSCEEQSEASPDIFREMTYLSTQCKANLKEQLVERCGEHRFQTQLVDISGCHFKCGEEHNNGQTRVRTSQEFKLNDGTPCGQGKVCIDGTCIETCRMPVAKQIG</sequence>
<evidence type="ECO:0000256" key="5">
    <source>
        <dbReference type="ARBA" id="ARBA00034321"/>
    </source>
</evidence>
<keyword evidence="3 6" id="KW-0732">Signal</keyword>
<reference evidence="7" key="1">
    <citation type="submission" date="2012-12" db="EMBL/GenBank/DDBJ databases">
        <title>Identification and characterization of a phenylalanine ammonia-lyase gene family in Isatis indigotica Fort.</title>
        <authorList>
            <person name="Liu Q."/>
            <person name="Chen J."/>
            <person name="Zhou X."/>
            <person name="Di P."/>
            <person name="Xiao Y."/>
            <person name="Xuan H."/>
            <person name="Zhang L."/>
            <person name="Chen W."/>
        </authorList>
    </citation>
    <scope>NUCLEOTIDE SEQUENCE</scope>
    <source>
        <tissue evidence="7">Salivary gland</tissue>
    </source>
</reference>
<evidence type="ECO:0000256" key="6">
    <source>
        <dbReference type="SAM" id="SignalP"/>
    </source>
</evidence>
<dbReference type="GO" id="GO:0005576">
    <property type="term" value="C:extracellular region"/>
    <property type="evidence" value="ECO:0007669"/>
    <property type="project" value="UniProtKB-SubCell"/>
</dbReference>
<feature type="chain" id="PRO_5005515684" evidence="6">
    <location>
        <begin position="24"/>
        <end position="118"/>
    </location>
</feature>
<keyword evidence="2" id="KW-0964">Secreted</keyword>
<evidence type="ECO:0000256" key="4">
    <source>
        <dbReference type="ARBA" id="ARBA00023180"/>
    </source>
</evidence>
<evidence type="ECO:0000256" key="2">
    <source>
        <dbReference type="ARBA" id="ARBA00022525"/>
    </source>
</evidence>
<organism evidence="7">
    <name type="scientific">Ixodes ricinus</name>
    <name type="common">Common tick</name>
    <name type="synonym">Acarus ricinus</name>
    <dbReference type="NCBI Taxonomy" id="34613"/>
    <lineage>
        <taxon>Eukaryota</taxon>
        <taxon>Metazoa</taxon>
        <taxon>Ecdysozoa</taxon>
        <taxon>Arthropoda</taxon>
        <taxon>Chelicerata</taxon>
        <taxon>Arachnida</taxon>
        <taxon>Acari</taxon>
        <taxon>Parasitiformes</taxon>
        <taxon>Ixodida</taxon>
        <taxon>Ixodoidea</taxon>
        <taxon>Ixodidae</taxon>
        <taxon>Ixodinae</taxon>
        <taxon>Ixodes</taxon>
    </lineage>
</organism>
<name>A0A0K8R4S7_IXORI</name>
<feature type="signal peptide" evidence="6">
    <location>
        <begin position="1"/>
        <end position="23"/>
    </location>
</feature>
<comment type="subcellular location">
    <subcellularLocation>
        <location evidence="1">Secreted</location>
    </subcellularLocation>
</comment>
<dbReference type="Pfam" id="PF12115">
    <property type="entry name" value="Salp15"/>
    <property type="match status" value="1"/>
</dbReference>
<dbReference type="Gene3D" id="3.40.1620.60">
    <property type="match status" value="1"/>
</dbReference>
<comment type="similarity">
    <text evidence="5">Belongs to the salp15 family.</text>
</comment>